<name>D4G7L6_RIEPU</name>
<organism evidence="1 2">
    <name type="scientific">Riesia pediculicola (strain USDA)</name>
    <dbReference type="NCBI Taxonomy" id="515618"/>
    <lineage>
        <taxon>Bacteria</taxon>
        <taxon>Pseudomonadati</taxon>
        <taxon>Pseudomonadota</taxon>
        <taxon>Gammaproteobacteria</taxon>
        <taxon>Enterobacterales</taxon>
        <taxon>Enterobacteriaceae</taxon>
        <taxon>Candidatus Riesia</taxon>
    </lineage>
</organism>
<sequence>MQFYKIEFISIKSFSKLSLSSTFLSHFLKLNRFELLMEFYSFFEKIFEKIK</sequence>
<proteinExistence type="predicted"/>
<reference evidence="1" key="1">
    <citation type="submission" date="2008-05" db="EMBL/GenBank/DDBJ databases">
        <title>Genome sequence of Riesia pediculicola USDA.</title>
        <authorList>
            <person name="Kirkness E.F."/>
        </authorList>
    </citation>
    <scope>NUCLEOTIDE SEQUENCE [LARGE SCALE GENOMIC DNA]</scope>
    <source>
        <strain evidence="1">USDA</strain>
    </source>
</reference>
<dbReference type="Proteomes" id="UP000001700">
    <property type="component" value="Chromosome"/>
</dbReference>
<dbReference type="HOGENOM" id="CLU_3103317_0_0_6"/>
<dbReference type="AlphaFoldDB" id="D4G7L6"/>
<dbReference type="EMBL" id="CP001085">
    <property type="protein sequence ID" value="ADD79763.1"/>
    <property type="molecule type" value="Genomic_DNA"/>
</dbReference>
<keyword evidence="2" id="KW-1185">Reference proteome</keyword>
<gene>
    <name evidence="1" type="ordered locus">RIEPE_0049</name>
</gene>
<evidence type="ECO:0000313" key="1">
    <source>
        <dbReference type="EMBL" id="ADD79763.1"/>
    </source>
</evidence>
<evidence type="ECO:0000313" key="2">
    <source>
        <dbReference type="Proteomes" id="UP000001700"/>
    </source>
</evidence>
<dbReference type="KEGG" id="rip:RIEPE_0049"/>
<protein>
    <submittedName>
        <fullName evidence="1">Uncharacterized protein</fullName>
    </submittedName>
</protein>
<accession>D4G7L6</accession>